<dbReference type="AlphaFoldDB" id="A0A6H9XLD8"/>
<organism evidence="1 2">
    <name type="scientific">Corynebacterium matruchotii</name>
    <dbReference type="NCBI Taxonomy" id="43768"/>
    <lineage>
        <taxon>Bacteria</taxon>
        <taxon>Bacillati</taxon>
        <taxon>Actinomycetota</taxon>
        <taxon>Actinomycetes</taxon>
        <taxon>Mycobacteriales</taxon>
        <taxon>Corynebacteriaceae</taxon>
        <taxon>Corynebacterium</taxon>
    </lineage>
</organism>
<dbReference type="GeneID" id="84573623"/>
<sequence length="281" mass="30298">MRLVVLRCGTDIAVSPSTQLIDVGAVPTRQELKALDSLAAEVLPEDPTPSLAEIAAQPDVAHLGTPQYAPQPISDPLRVVVVGSDAALSAVLTRLMRADTMWVEVGFVPTTGDSPTADYWGITNLSIEEQFDCAASGRVRPLPLIRDDAATAVAGRASVSDWENRELTAEIIVDDDVLARHQSGRRIPRTGVFGARVQPLVDAPGLAGFVLDTPVMPMRRGLFGRFENEYGSIAEGSRLVGRALQAGGESLRVMVDGVSRKRPVERVTFYRHLRDAQVVQP</sequence>
<dbReference type="Proteomes" id="UP000249886">
    <property type="component" value="Unassembled WGS sequence"/>
</dbReference>
<dbReference type="EMBL" id="UARK01000011">
    <property type="protein sequence ID" value="SPW28573.1"/>
    <property type="molecule type" value="Genomic_DNA"/>
</dbReference>
<accession>A0A6H9XLD8</accession>
<comment type="caution">
    <text evidence="1">The sequence shown here is derived from an EMBL/GenBank/DDBJ whole genome shotgun (WGS) entry which is preliminary data.</text>
</comment>
<reference evidence="1 2" key="1">
    <citation type="submission" date="2018-06" db="EMBL/GenBank/DDBJ databases">
        <authorList>
            <consortium name="Pathogen Informatics"/>
            <person name="Doyle S."/>
        </authorList>
    </citation>
    <scope>NUCLEOTIDE SEQUENCE [LARGE SCALE GENOMIC DNA]</scope>
    <source>
        <strain evidence="1 2">NCTC10254</strain>
    </source>
</reference>
<dbReference type="RefSeq" id="WP_005525268.1">
    <property type="nucleotide sequence ID" value="NZ_CP050134.2"/>
</dbReference>
<protein>
    <submittedName>
        <fullName evidence="1">Uncharacterized protein</fullName>
    </submittedName>
</protein>
<proteinExistence type="predicted"/>
<evidence type="ECO:0000313" key="1">
    <source>
        <dbReference type="EMBL" id="SPW28573.1"/>
    </source>
</evidence>
<evidence type="ECO:0000313" key="2">
    <source>
        <dbReference type="Proteomes" id="UP000249886"/>
    </source>
</evidence>
<name>A0A6H9XLD8_9CORY</name>
<gene>
    <name evidence="1" type="ORF">NCTC10254_01519</name>
</gene>